<dbReference type="EnsemblPlants" id="LPERR03G17790.6">
    <property type="protein sequence ID" value="LPERR03G17790.6"/>
    <property type="gene ID" value="LPERR03G17790"/>
</dbReference>
<proteinExistence type="predicted"/>
<feature type="compositionally biased region" description="Basic and acidic residues" evidence="1">
    <location>
        <begin position="32"/>
        <end position="42"/>
    </location>
</feature>
<dbReference type="HOGENOM" id="CLU_1534736_0_0_1"/>
<dbReference type="EnsemblPlants" id="LPERR03G17790.3">
    <property type="protein sequence ID" value="LPERR03G17790.3"/>
    <property type="gene ID" value="LPERR03G17790"/>
</dbReference>
<reference evidence="2" key="3">
    <citation type="submission" date="2015-04" db="UniProtKB">
        <authorList>
            <consortium name="EnsemblPlants"/>
        </authorList>
    </citation>
    <scope>IDENTIFICATION</scope>
</reference>
<dbReference type="Gramene" id="LPERR03G17790.4">
    <property type="protein sequence ID" value="LPERR03G17790.4"/>
    <property type="gene ID" value="LPERR03G17790"/>
</dbReference>
<dbReference type="Proteomes" id="UP000032180">
    <property type="component" value="Chromosome 3"/>
</dbReference>
<dbReference type="Gramene" id="LPERR03G17790.5">
    <property type="protein sequence ID" value="LPERR03G17790.5"/>
    <property type="gene ID" value="LPERR03G17790"/>
</dbReference>
<sequence>MSDAGTQPDCDGSSSSGSEEAQNPAPANGKESSPHSRQQDSRWLRTLSEPELDLLISLKDLAMAYTANASLSVLGHDYDLRTLRALGIVLLENLKERLKGTSVDPSIFNRLALLSDSDAHFPSIASDAESEEVRSKSKRTPTGVNGKRKQMQAGRLNEEHKKRRKLASQDSNEHR</sequence>
<reference evidence="2 3" key="1">
    <citation type="submission" date="2012-08" db="EMBL/GenBank/DDBJ databases">
        <title>Oryza genome evolution.</title>
        <authorList>
            <person name="Wing R.A."/>
        </authorList>
    </citation>
    <scope>NUCLEOTIDE SEQUENCE</scope>
</reference>
<reference evidence="2 3" key="2">
    <citation type="submission" date="2013-12" db="EMBL/GenBank/DDBJ databases">
        <authorList>
            <person name="Yu Y."/>
            <person name="Lee S."/>
            <person name="de Baynast K."/>
            <person name="Wissotski M."/>
            <person name="Liu L."/>
            <person name="Talag J."/>
            <person name="Goicoechea J."/>
            <person name="Angelova A."/>
            <person name="Jetty R."/>
            <person name="Kudrna D."/>
            <person name="Golser W."/>
            <person name="Rivera L."/>
            <person name="Zhang J."/>
            <person name="Wing R."/>
        </authorList>
    </citation>
    <scope>NUCLEOTIDE SEQUENCE</scope>
</reference>
<dbReference type="Gramene" id="LPERR03G17790.1">
    <property type="protein sequence ID" value="LPERR03G17790.1"/>
    <property type="gene ID" value="LPERR03G17790"/>
</dbReference>
<feature type="region of interest" description="Disordered" evidence="1">
    <location>
        <begin position="125"/>
        <end position="175"/>
    </location>
</feature>
<feature type="region of interest" description="Disordered" evidence="1">
    <location>
        <begin position="1"/>
        <end position="42"/>
    </location>
</feature>
<dbReference type="PANTHER" id="PTHR48237">
    <property type="entry name" value="GAMMA-TUBULIN COMPLEX COMPONENT"/>
    <property type="match status" value="1"/>
</dbReference>
<dbReference type="EnsemblPlants" id="LPERR03G17790.1">
    <property type="protein sequence ID" value="LPERR03G17790.1"/>
    <property type="gene ID" value="LPERR03G17790"/>
</dbReference>
<dbReference type="EnsemblPlants" id="LPERR03G17790.5">
    <property type="protein sequence ID" value="LPERR03G17790.5"/>
    <property type="gene ID" value="LPERR03G17790"/>
</dbReference>
<accession>A0A0D9VV26</accession>
<dbReference type="PANTHER" id="PTHR48237:SF1">
    <property type="entry name" value="SPC97_SPC98 FAMILY OF SPINDLE POLE BODY (SBP) COMPONENT"/>
    <property type="match status" value="1"/>
</dbReference>
<dbReference type="Gramene" id="LPERR03G17790.2">
    <property type="protein sequence ID" value="LPERR03G17790.2"/>
    <property type="gene ID" value="LPERR03G17790"/>
</dbReference>
<dbReference type="eggNOG" id="ENOG502S4K4">
    <property type="taxonomic scope" value="Eukaryota"/>
</dbReference>
<evidence type="ECO:0000313" key="2">
    <source>
        <dbReference type="EnsemblPlants" id="LPERR03G17790.5"/>
    </source>
</evidence>
<evidence type="ECO:0000256" key="1">
    <source>
        <dbReference type="SAM" id="MobiDB-lite"/>
    </source>
</evidence>
<dbReference type="Gramene" id="LPERR03G17790.6">
    <property type="protein sequence ID" value="LPERR03G17790.6"/>
    <property type="gene ID" value="LPERR03G17790"/>
</dbReference>
<dbReference type="Gramene" id="LPERR03G17790.3">
    <property type="protein sequence ID" value="LPERR03G17790.3"/>
    <property type="gene ID" value="LPERR03G17790"/>
</dbReference>
<evidence type="ECO:0000313" key="3">
    <source>
        <dbReference type="Proteomes" id="UP000032180"/>
    </source>
</evidence>
<dbReference type="EnsemblPlants" id="LPERR03G17790.2">
    <property type="protein sequence ID" value="LPERR03G17790.2"/>
    <property type="gene ID" value="LPERR03G17790"/>
</dbReference>
<organism evidence="2 3">
    <name type="scientific">Leersia perrieri</name>
    <dbReference type="NCBI Taxonomy" id="77586"/>
    <lineage>
        <taxon>Eukaryota</taxon>
        <taxon>Viridiplantae</taxon>
        <taxon>Streptophyta</taxon>
        <taxon>Embryophyta</taxon>
        <taxon>Tracheophyta</taxon>
        <taxon>Spermatophyta</taxon>
        <taxon>Magnoliopsida</taxon>
        <taxon>Liliopsida</taxon>
        <taxon>Poales</taxon>
        <taxon>Poaceae</taxon>
        <taxon>BOP clade</taxon>
        <taxon>Oryzoideae</taxon>
        <taxon>Oryzeae</taxon>
        <taxon>Oryzinae</taxon>
        <taxon>Leersia</taxon>
    </lineage>
</organism>
<dbReference type="STRING" id="77586.A0A0D9VV26"/>
<dbReference type="AlphaFoldDB" id="A0A0D9VV26"/>
<keyword evidence="3" id="KW-1185">Reference proteome</keyword>
<evidence type="ECO:0008006" key="4">
    <source>
        <dbReference type="Google" id="ProtNLM"/>
    </source>
</evidence>
<dbReference type="EnsemblPlants" id="LPERR03G17790.4">
    <property type="protein sequence ID" value="LPERR03G17790.4"/>
    <property type="gene ID" value="LPERR03G17790"/>
</dbReference>
<name>A0A0D9VV26_9ORYZ</name>
<protein>
    <recommendedName>
        <fullName evidence="4">Gamma-tubulin complex component</fullName>
    </recommendedName>
</protein>